<dbReference type="SUPFAM" id="SSF52833">
    <property type="entry name" value="Thioredoxin-like"/>
    <property type="match status" value="1"/>
</dbReference>
<dbReference type="PIRSF" id="PIRSF006386">
    <property type="entry name" value="HCCAis_GSTk"/>
    <property type="match status" value="1"/>
</dbReference>
<comment type="caution">
    <text evidence="7">The sequence shown here is derived from an EMBL/GenBank/DDBJ whole genome shotgun (WGS) entry which is preliminary data.</text>
</comment>
<comment type="catalytic activity">
    <reaction evidence="3 4">
        <text>RX + glutathione = an S-substituted glutathione + a halide anion + H(+)</text>
        <dbReference type="Rhea" id="RHEA:16437"/>
        <dbReference type="ChEBI" id="CHEBI:15378"/>
        <dbReference type="ChEBI" id="CHEBI:16042"/>
        <dbReference type="ChEBI" id="CHEBI:17792"/>
        <dbReference type="ChEBI" id="CHEBI:57925"/>
        <dbReference type="ChEBI" id="CHEBI:90779"/>
        <dbReference type="EC" id="2.5.1.18"/>
    </reaction>
</comment>
<evidence type="ECO:0000259" key="6">
    <source>
        <dbReference type="Pfam" id="PF01323"/>
    </source>
</evidence>
<gene>
    <name evidence="7" type="ORF">LTR62_008629</name>
</gene>
<dbReference type="GO" id="GO:0005739">
    <property type="term" value="C:mitochondrion"/>
    <property type="evidence" value="ECO:0007669"/>
    <property type="project" value="TreeGrafter"/>
</dbReference>
<dbReference type="GO" id="GO:0006749">
    <property type="term" value="P:glutathione metabolic process"/>
    <property type="evidence" value="ECO:0007669"/>
    <property type="project" value="TreeGrafter"/>
</dbReference>
<evidence type="ECO:0000313" key="7">
    <source>
        <dbReference type="EMBL" id="KAK5108245.1"/>
    </source>
</evidence>
<dbReference type="Pfam" id="PF01323">
    <property type="entry name" value="DSBA"/>
    <property type="match status" value="1"/>
</dbReference>
<dbReference type="GO" id="GO:0005777">
    <property type="term" value="C:peroxisome"/>
    <property type="evidence" value="ECO:0007669"/>
    <property type="project" value="TreeGrafter"/>
</dbReference>
<evidence type="ECO:0000256" key="2">
    <source>
        <dbReference type="ARBA" id="ARBA00022679"/>
    </source>
</evidence>
<dbReference type="PANTHER" id="PTHR42943">
    <property type="entry name" value="GLUTATHIONE S-TRANSFERASE KAPPA"/>
    <property type="match status" value="1"/>
</dbReference>
<dbReference type="Gene3D" id="3.40.30.10">
    <property type="entry name" value="Glutaredoxin"/>
    <property type="match status" value="1"/>
</dbReference>
<evidence type="ECO:0000256" key="1">
    <source>
        <dbReference type="ARBA" id="ARBA00006494"/>
    </source>
</evidence>
<evidence type="ECO:0000256" key="4">
    <source>
        <dbReference type="PIRNR" id="PIRNR006386"/>
    </source>
</evidence>
<dbReference type="EC" id="2.5.1.18" evidence="4"/>
<dbReference type="FunFam" id="3.40.30.10:FF:000096">
    <property type="entry name" value="Glutathione S-transferase kappa"/>
    <property type="match status" value="1"/>
</dbReference>
<evidence type="ECO:0000256" key="5">
    <source>
        <dbReference type="PIRSR" id="PIRSR006386-1"/>
    </source>
</evidence>
<evidence type="ECO:0000313" key="8">
    <source>
        <dbReference type="Proteomes" id="UP001310890"/>
    </source>
</evidence>
<dbReference type="InterPro" id="IPR051924">
    <property type="entry name" value="GST_Kappa/NadH"/>
</dbReference>
<keyword evidence="2 4" id="KW-0808">Transferase</keyword>
<comment type="similarity">
    <text evidence="1 4">Belongs to the GST superfamily. Kappa family.</text>
</comment>
<evidence type="ECO:0000256" key="3">
    <source>
        <dbReference type="ARBA" id="ARBA00047960"/>
    </source>
</evidence>
<dbReference type="GO" id="GO:0004602">
    <property type="term" value="F:glutathione peroxidase activity"/>
    <property type="evidence" value="ECO:0007669"/>
    <property type="project" value="TreeGrafter"/>
</dbReference>
<dbReference type="InterPro" id="IPR001853">
    <property type="entry name" value="DSBA-like_thioredoxin_dom"/>
</dbReference>
<dbReference type="GO" id="GO:0004364">
    <property type="term" value="F:glutathione transferase activity"/>
    <property type="evidence" value="ECO:0007669"/>
    <property type="project" value="UniProtKB-UniRule"/>
</dbReference>
<name>A0AAN7YH24_9PEZI</name>
<dbReference type="EMBL" id="JAVRRL010000091">
    <property type="protein sequence ID" value="KAK5108245.1"/>
    <property type="molecule type" value="Genomic_DNA"/>
</dbReference>
<accession>A0AAN7YH24</accession>
<dbReference type="AlphaFoldDB" id="A0AAN7YH24"/>
<dbReference type="InterPro" id="IPR014440">
    <property type="entry name" value="HCCAis_GSTk"/>
</dbReference>
<dbReference type="InterPro" id="IPR036249">
    <property type="entry name" value="Thioredoxin-like_sf"/>
</dbReference>
<dbReference type="Proteomes" id="UP001310890">
    <property type="component" value="Unassembled WGS sequence"/>
</dbReference>
<proteinExistence type="inferred from homology"/>
<organism evidence="7 8">
    <name type="scientific">Meristemomyces frigidus</name>
    <dbReference type="NCBI Taxonomy" id="1508187"/>
    <lineage>
        <taxon>Eukaryota</taxon>
        <taxon>Fungi</taxon>
        <taxon>Dikarya</taxon>
        <taxon>Ascomycota</taxon>
        <taxon>Pezizomycotina</taxon>
        <taxon>Dothideomycetes</taxon>
        <taxon>Dothideomycetidae</taxon>
        <taxon>Mycosphaerellales</taxon>
        <taxon>Teratosphaeriaceae</taxon>
        <taxon>Meristemomyces</taxon>
    </lineage>
</organism>
<reference evidence="7" key="1">
    <citation type="submission" date="2023-08" db="EMBL/GenBank/DDBJ databases">
        <title>Black Yeasts Isolated from many extreme environments.</title>
        <authorList>
            <person name="Coleine C."/>
            <person name="Stajich J.E."/>
            <person name="Selbmann L."/>
        </authorList>
    </citation>
    <scope>NUCLEOTIDE SEQUENCE</scope>
    <source>
        <strain evidence="7">CCFEE 5401</strain>
    </source>
</reference>
<sequence>MAPPKITLYVDVVSPFAYMAWYMLKNNPTFKPVEITIIPIFLGGLMQACNNVTPISIKNKDKWIGVERLRWAKKFNIPMSASMPDPFPQMTIQPMRALHAVYTSTTGSPQDKMDRCLDALWKAWWVRNEAISDVKVWGKALEEALGTEEAKQMVELGQGKEAKEGLKKRTEEAFQKGAFGLPWFVCTNGQGEEEGFWGFDHMGQVVDFLGLERQDKAFRALL</sequence>
<feature type="active site" description="Nucleophile" evidence="5">
    <location>
        <position position="14"/>
    </location>
</feature>
<protein>
    <recommendedName>
        <fullName evidence="4">Glutathione S-transferase kappa</fullName>
        <ecNumber evidence="4">2.5.1.18</ecNumber>
    </recommendedName>
</protein>
<feature type="domain" description="DSBA-like thioredoxin" evidence="6">
    <location>
        <begin position="6"/>
        <end position="209"/>
    </location>
</feature>
<dbReference type="PANTHER" id="PTHR42943:SF2">
    <property type="entry name" value="GLUTATHIONE S-TRANSFERASE KAPPA 1"/>
    <property type="match status" value="1"/>
</dbReference>